<dbReference type="RefSeq" id="WP_015231733.1">
    <property type="nucleotide sequence ID" value="NC_019791.1"/>
</dbReference>
<evidence type="ECO:0000313" key="2">
    <source>
        <dbReference type="EMBL" id="AFZ69835.1"/>
    </source>
</evidence>
<dbReference type="AlphaFoldDB" id="L0A9V2"/>
<dbReference type="PROSITE" id="PS51278">
    <property type="entry name" value="GATASE_TYPE_2"/>
    <property type="match status" value="1"/>
</dbReference>
<dbReference type="PANTHER" id="PTHR42824">
    <property type="entry name" value="GLUTAMINE AMIDOTRANSFERASE"/>
    <property type="match status" value="1"/>
</dbReference>
<accession>L0A9V2</accession>
<evidence type="ECO:0000259" key="1">
    <source>
        <dbReference type="PROSITE" id="PS51278"/>
    </source>
</evidence>
<dbReference type="InterPro" id="IPR017932">
    <property type="entry name" value="GATase_2_dom"/>
</dbReference>
<keyword evidence="3" id="KW-1185">Reference proteome</keyword>
<evidence type="ECO:0000313" key="3">
    <source>
        <dbReference type="Proteomes" id="UP000010469"/>
    </source>
</evidence>
<dbReference type="PANTHER" id="PTHR42824:SF1">
    <property type="entry name" value="GLUTAMINE AMIDOTRANSFERASE YAFJ-RELATED"/>
    <property type="match status" value="1"/>
</dbReference>
<feature type="domain" description="Glutamine amidotransferase type-2" evidence="1">
    <location>
        <begin position="2"/>
        <end position="249"/>
    </location>
</feature>
<dbReference type="HOGENOM" id="CLU_086262_0_0_2"/>
<dbReference type="eggNOG" id="arCOG03639">
    <property type="taxonomic scope" value="Archaea"/>
</dbReference>
<sequence>MCRLFIANAKGSFIEKLYNSLMNAAGNDIFAKGLTHDTGWGYYIANSNISNFYKSGSPIFKDKISLNIDEDKNYHAIFHARLAAKGQPIRGFIDSHPYLIHNKDSLLILAHNGVVDKEIISKELNVDYRLYTDSEILGLLLSKFDGDIDKILYDADKYIKEIGAFIGTFNVIAMKIKRDQDNIKISSACISDYPDNKEDNYKKMVIYKNGDNIAAMSSTVAYYYGILDENGNIIDKNSMICEKGISYKI</sequence>
<proteinExistence type="predicted"/>
<dbReference type="STRING" id="1056495.Calag_0043"/>
<dbReference type="Proteomes" id="UP000010469">
    <property type="component" value="Chromosome"/>
</dbReference>
<organism evidence="2 3">
    <name type="scientific">Caldisphaera lagunensis (strain DSM 15908 / JCM 11604 / ANMR 0165 / IC-154)</name>
    <dbReference type="NCBI Taxonomy" id="1056495"/>
    <lineage>
        <taxon>Archaea</taxon>
        <taxon>Thermoproteota</taxon>
        <taxon>Thermoprotei</taxon>
        <taxon>Acidilobales</taxon>
        <taxon>Caldisphaeraceae</taxon>
        <taxon>Caldisphaera</taxon>
    </lineage>
</organism>
<dbReference type="Gene3D" id="3.60.20.10">
    <property type="entry name" value="Glutamine Phosphoribosylpyrophosphate, subunit 1, domain 1"/>
    <property type="match status" value="1"/>
</dbReference>
<dbReference type="InterPro" id="IPR029055">
    <property type="entry name" value="Ntn_hydrolases_N"/>
</dbReference>
<reference evidence="3" key="1">
    <citation type="submission" date="2012-03" db="EMBL/GenBank/DDBJ databases">
        <title>Complete genome of Caldisphaera lagunensis DSM 15908.</title>
        <authorList>
            <person name="Lucas S."/>
            <person name="Copeland A."/>
            <person name="Lapidus A."/>
            <person name="Glavina del Rio T."/>
            <person name="Dalin E."/>
            <person name="Tice H."/>
            <person name="Bruce D."/>
            <person name="Goodwin L."/>
            <person name="Pitluck S."/>
            <person name="Peters L."/>
            <person name="Mikhailova N."/>
            <person name="Teshima H."/>
            <person name="Kyrpides N."/>
            <person name="Mavromatis K."/>
            <person name="Ivanova N."/>
            <person name="Brettin T."/>
            <person name="Detter J.C."/>
            <person name="Han C."/>
            <person name="Larimer F."/>
            <person name="Land M."/>
            <person name="Hauser L."/>
            <person name="Markowitz V."/>
            <person name="Cheng J.-F."/>
            <person name="Hugenholtz P."/>
            <person name="Woyke T."/>
            <person name="Wu D."/>
            <person name="Spring S."/>
            <person name="Schroeder M."/>
            <person name="Brambilla E."/>
            <person name="Klenk H.-P."/>
            <person name="Eisen J.A."/>
        </authorList>
    </citation>
    <scope>NUCLEOTIDE SEQUENCE [LARGE SCALE GENOMIC DNA]</scope>
    <source>
        <strain evidence="3">DSM 15908 / JCM 11604 / IC-154</strain>
    </source>
</reference>
<protein>
    <recommendedName>
        <fullName evidence="1">Glutamine amidotransferase type-2 domain-containing protein</fullName>
    </recommendedName>
</protein>
<dbReference type="GeneID" id="14211303"/>
<gene>
    <name evidence="2" type="ordered locus">Calag_0043</name>
</gene>
<dbReference type="SUPFAM" id="SSF56235">
    <property type="entry name" value="N-terminal nucleophile aminohydrolases (Ntn hydrolases)"/>
    <property type="match status" value="1"/>
</dbReference>
<dbReference type="KEGG" id="clg:Calag_0043"/>
<dbReference type="OrthoDB" id="350529at2157"/>
<name>L0A9V2_CALLD</name>
<dbReference type="InParanoid" id="L0A9V2"/>
<dbReference type="EMBL" id="CP003378">
    <property type="protein sequence ID" value="AFZ69835.1"/>
    <property type="molecule type" value="Genomic_DNA"/>
</dbReference>